<keyword evidence="1" id="KW-0812">Transmembrane</keyword>
<dbReference type="PANTHER" id="PTHR34189:SF13">
    <property type="entry name" value="TRANSMEMBRANE PROTEIN"/>
    <property type="match status" value="1"/>
</dbReference>
<organism evidence="2">
    <name type="scientific">Opuntia streptacantha</name>
    <name type="common">Prickly pear cactus</name>
    <name type="synonym">Opuntia cardona</name>
    <dbReference type="NCBI Taxonomy" id="393608"/>
    <lineage>
        <taxon>Eukaryota</taxon>
        <taxon>Viridiplantae</taxon>
        <taxon>Streptophyta</taxon>
        <taxon>Embryophyta</taxon>
        <taxon>Tracheophyta</taxon>
        <taxon>Spermatophyta</taxon>
        <taxon>Magnoliopsida</taxon>
        <taxon>eudicotyledons</taxon>
        <taxon>Gunneridae</taxon>
        <taxon>Pentapetalae</taxon>
        <taxon>Caryophyllales</taxon>
        <taxon>Cactineae</taxon>
        <taxon>Cactaceae</taxon>
        <taxon>Opuntioideae</taxon>
        <taxon>Opuntia</taxon>
    </lineage>
</organism>
<accession>A0A7C8ZEJ9</accession>
<evidence type="ECO:0008006" key="3">
    <source>
        <dbReference type="Google" id="ProtNLM"/>
    </source>
</evidence>
<keyword evidence="1" id="KW-1133">Transmembrane helix</keyword>
<proteinExistence type="predicted"/>
<evidence type="ECO:0000313" key="2">
    <source>
        <dbReference type="EMBL" id="MBA4640270.1"/>
    </source>
</evidence>
<feature type="transmembrane region" description="Helical" evidence="1">
    <location>
        <begin position="66"/>
        <end position="85"/>
    </location>
</feature>
<dbReference type="EMBL" id="GISG01118363">
    <property type="protein sequence ID" value="MBA4640270.1"/>
    <property type="molecule type" value="Transcribed_RNA"/>
</dbReference>
<evidence type="ECO:0000256" key="1">
    <source>
        <dbReference type="SAM" id="Phobius"/>
    </source>
</evidence>
<protein>
    <recommendedName>
        <fullName evidence="3">Transmembrane protein</fullName>
    </recommendedName>
</protein>
<reference evidence="2" key="2">
    <citation type="submission" date="2020-07" db="EMBL/GenBank/DDBJ databases">
        <authorList>
            <person name="Vera ALvarez R."/>
            <person name="Arias-Moreno D.M."/>
            <person name="Jimenez-Jacinto V."/>
            <person name="Jimenez-Bremont J.F."/>
            <person name="Swaminathan K."/>
            <person name="Moose S.P."/>
            <person name="Guerrero-Gonzalez M.L."/>
            <person name="Marino-Ramirez L."/>
            <person name="Landsman D."/>
            <person name="Rodriguez-Kessler M."/>
            <person name="Delgado-Sanchez P."/>
        </authorList>
    </citation>
    <scope>NUCLEOTIDE SEQUENCE</scope>
    <source>
        <tissue evidence="2">Cladode</tissue>
    </source>
</reference>
<reference evidence="2" key="1">
    <citation type="journal article" date="2013" name="J. Plant Res.">
        <title>Effect of fungi and light on seed germination of three Opuntia species from semiarid lands of central Mexico.</title>
        <authorList>
            <person name="Delgado-Sanchez P."/>
            <person name="Jimenez-Bremont J.F."/>
            <person name="Guerrero-Gonzalez Mde L."/>
            <person name="Flores J."/>
        </authorList>
    </citation>
    <scope>NUCLEOTIDE SEQUENCE</scope>
    <source>
        <tissue evidence="2">Cladode</tissue>
    </source>
</reference>
<name>A0A7C8ZEJ9_OPUST</name>
<dbReference type="AlphaFoldDB" id="A0A7C8ZEJ9"/>
<dbReference type="PANTHER" id="PTHR34189">
    <property type="entry name" value="TRANSMEMBRANE PROTEIN"/>
    <property type="match status" value="1"/>
</dbReference>
<keyword evidence="1" id="KW-0472">Membrane</keyword>
<sequence>MHRSSSMTRVADEYYKNLLSKSSSSSFSPSTGDVAGDVNLPMYNYNYSPSSYAGKKDKSRLRSAENAVHLIPLVLFLCAIILWFFSNPVDVVNKKTGKVAKLEALKLIGGTEIDGTQNNVLPHVELEDIDLLHHHLDHHHHQASRRKPSI</sequence>